<dbReference type="Gene3D" id="1.10.1220.10">
    <property type="entry name" value="Met repressor-like"/>
    <property type="match status" value="1"/>
</dbReference>
<protein>
    <recommendedName>
        <fullName evidence="3">Histidine kinase</fullName>
    </recommendedName>
</protein>
<keyword evidence="2" id="KW-1185">Reference proteome</keyword>
<reference evidence="1 2" key="1">
    <citation type="submission" date="2017-04" db="EMBL/GenBank/DDBJ databases">
        <authorList>
            <person name="Afonso C.L."/>
            <person name="Miller P.J."/>
            <person name="Scott M.A."/>
            <person name="Spackman E."/>
            <person name="Goraichik I."/>
            <person name="Dimitrov K.M."/>
            <person name="Suarez D.L."/>
            <person name="Swayne D.E."/>
        </authorList>
    </citation>
    <scope>NUCLEOTIDE SEQUENCE [LARGE SCALE GENOMIC DNA]</scope>
    <source>
        <strain evidence="1 2">DSM 43828</strain>
    </source>
</reference>
<dbReference type="InterPro" id="IPR013321">
    <property type="entry name" value="Arc_rbn_hlx_hlx"/>
</dbReference>
<dbReference type="InterPro" id="IPR010985">
    <property type="entry name" value="Ribbon_hlx_hlx"/>
</dbReference>
<proteinExistence type="predicted"/>
<accession>A0A1W2AUI4</accession>
<dbReference type="RefSeq" id="WP_084424918.1">
    <property type="nucleotide sequence ID" value="NZ_FWXV01000001.1"/>
</dbReference>
<dbReference type="SUPFAM" id="SSF47598">
    <property type="entry name" value="Ribbon-helix-helix"/>
    <property type="match status" value="1"/>
</dbReference>
<dbReference type="OrthoDB" id="5193907at2"/>
<gene>
    <name evidence="1" type="ORF">SAMN05661093_01113</name>
</gene>
<evidence type="ECO:0000313" key="2">
    <source>
        <dbReference type="Proteomes" id="UP000192674"/>
    </source>
</evidence>
<name>A0A1W2AUI4_KIBAR</name>
<dbReference type="Proteomes" id="UP000192674">
    <property type="component" value="Unassembled WGS sequence"/>
</dbReference>
<dbReference type="GO" id="GO:0006355">
    <property type="term" value="P:regulation of DNA-templated transcription"/>
    <property type="evidence" value="ECO:0007669"/>
    <property type="project" value="InterPro"/>
</dbReference>
<dbReference type="EMBL" id="FWXV01000001">
    <property type="protein sequence ID" value="SMC64172.1"/>
    <property type="molecule type" value="Genomic_DNA"/>
</dbReference>
<dbReference type="AlphaFoldDB" id="A0A1W2AUI4"/>
<organism evidence="1 2">
    <name type="scientific">Kibdelosporangium aridum</name>
    <dbReference type="NCBI Taxonomy" id="2030"/>
    <lineage>
        <taxon>Bacteria</taxon>
        <taxon>Bacillati</taxon>
        <taxon>Actinomycetota</taxon>
        <taxon>Actinomycetes</taxon>
        <taxon>Pseudonocardiales</taxon>
        <taxon>Pseudonocardiaceae</taxon>
        <taxon>Kibdelosporangium</taxon>
    </lineage>
</organism>
<sequence>MDLTPYVESLRQELLAAAEPGEATALAQRLAASVVSATRLTMLDVLTAAMDEVTREMAPGSVEVRLRGREPVFVVTPPEVDEGPDEEPVVEHQVPLTGMDGAVSRINFRPPEQLKQRIEAAANQEGLSTNAWLVRVVSAALAGDQRKRRGRKDGHFTGWVG</sequence>
<evidence type="ECO:0000313" key="1">
    <source>
        <dbReference type="EMBL" id="SMC64172.1"/>
    </source>
</evidence>
<evidence type="ECO:0008006" key="3">
    <source>
        <dbReference type="Google" id="ProtNLM"/>
    </source>
</evidence>